<dbReference type="PANTHER" id="PTHR45138:SF9">
    <property type="entry name" value="DIGUANYLATE CYCLASE DGCM-RELATED"/>
    <property type="match status" value="1"/>
</dbReference>
<keyword evidence="1" id="KW-0472">Membrane</keyword>
<dbReference type="InterPro" id="IPR029787">
    <property type="entry name" value="Nucleotide_cyclase"/>
</dbReference>
<dbReference type="NCBIfam" id="TIGR00254">
    <property type="entry name" value="GGDEF"/>
    <property type="match status" value="1"/>
</dbReference>
<proteinExistence type="predicted"/>
<feature type="transmembrane region" description="Helical" evidence="1">
    <location>
        <begin position="122"/>
        <end position="139"/>
    </location>
</feature>
<dbReference type="CDD" id="cd01949">
    <property type="entry name" value="GGDEF"/>
    <property type="match status" value="1"/>
</dbReference>
<dbReference type="FunFam" id="3.30.70.270:FF:000001">
    <property type="entry name" value="Diguanylate cyclase domain protein"/>
    <property type="match status" value="1"/>
</dbReference>
<dbReference type="PROSITE" id="PS50887">
    <property type="entry name" value="GGDEF"/>
    <property type="match status" value="1"/>
</dbReference>
<dbReference type="Pfam" id="PF00990">
    <property type="entry name" value="GGDEF"/>
    <property type="match status" value="1"/>
</dbReference>
<protein>
    <submittedName>
        <fullName evidence="3">GGDEF/response regulator receiver domain protein</fullName>
    </submittedName>
</protein>
<name>A0A160TC04_9ZZZZ</name>
<feature type="transmembrane region" description="Helical" evidence="1">
    <location>
        <begin position="12"/>
        <end position="30"/>
    </location>
</feature>
<dbReference type="SMART" id="SM00267">
    <property type="entry name" value="GGDEF"/>
    <property type="match status" value="1"/>
</dbReference>
<dbReference type="SUPFAM" id="SSF55073">
    <property type="entry name" value="Nucleotide cyclase"/>
    <property type="match status" value="1"/>
</dbReference>
<feature type="transmembrane region" description="Helical" evidence="1">
    <location>
        <begin position="73"/>
        <end position="92"/>
    </location>
</feature>
<reference evidence="3" key="1">
    <citation type="submission" date="2015-10" db="EMBL/GenBank/DDBJ databases">
        <authorList>
            <person name="Gilbert D.G."/>
        </authorList>
    </citation>
    <scope>NUCLEOTIDE SEQUENCE</scope>
</reference>
<dbReference type="AlphaFoldDB" id="A0A160TC04"/>
<gene>
    <name evidence="3" type="ORF">MGWOODY_Tha103</name>
</gene>
<dbReference type="GO" id="GO:0052621">
    <property type="term" value="F:diguanylate cyclase activity"/>
    <property type="evidence" value="ECO:0007669"/>
    <property type="project" value="TreeGrafter"/>
</dbReference>
<dbReference type="PANTHER" id="PTHR45138">
    <property type="entry name" value="REGULATORY COMPONENTS OF SENSORY TRANSDUCTION SYSTEM"/>
    <property type="match status" value="1"/>
</dbReference>
<sequence length="363" mass="41164">MGQLQKDILRRHGLAIAGMLLFTLVYITGYQIEYEVEELNSVLVLFSVFWFGQIFLVSLVWSGFSNRFKDPSLTMPMMLWIITLVSMMMFAAPALRSIIMLGFLNVLAFGVFRLSWREFIGISLYTVACYTLVIFGINYTRSGTLMPEIEALTGIAFLTSIFVYALTGREFTVLRRAYREKNQELRRALARIEELAVTDELTGLNNRRYLLRTLEKQRALSNRENLPFVLAFVDIDNFKTVNDDYGHRIGDQVLAELSHLLRVSIREVDLAARYGGEEFVLLLSGLSLEAASSVLERIRISVESSKLSEAELTLTVSIGVAQYHNGEEGDELLNRADRLLYKAKRAGRNRVELESGSTLQVPS</sequence>
<dbReference type="InterPro" id="IPR050469">
    <property type="entry name" value="Diguanylate_Cyclase"/>
</dbReference>
<keyword evidence="1" id="KW-1133">Transmembrane helix</keyword>
<evidence type="ECO:0000256" key="1">
    <source>
        <dbReference type="SAM" id="Phobius"/>
    </source>
</evidence>
<keyword evidence="1" id="KW-0812">Transmembrane</keyword>
<feature type="transmembrane region" description="Helical" evidence="1">
    <location>
        <begin position="151"/>
        <end position="167"/>
    </location>
</feature>
<dbReference type="EMBL" id="CZQC01000021">
    <property type="protein sequence ID" value="CUS40617.1"/>
    <property type="molecule type" value="Genomic_DNA"/>
</dbReference>
<dbReference type="InterPro" id="IPR000160">
    <property type="entry name" value="GGDEF_dom"/>
</dbReference>
<organism evidence="3">
    <name type="scientific">hydrothermal vent metagenome</name>
    <dbReference type="NCBI Taxonomy" id="652676"/>
    <lineage>
        <taxon>unclassified sequences</taxon>
        <taxon>metagenomes</taxon>
        <taxon>ecological metagenomes</taxon>
    </lineage>
</organism>
<dbReference type="Gene3D" id="3.30.70.270">
    <property type="match status" value="1"/>
</dbReference>
<dbReference type="InterPro" id="IPR043128">
    <property type="entry name" value="Rev_trsase/Diguanyl_cyclase"/>
</dbReference>
<feature type="transmembrane region" description="Helical" evidence="1">
    <location>
        <begin position="42"/>
        <end position="61"/>
    </location>
</feature>
<feature type="domain" description="GGDEF" evidence="2">
    <location>
        <begin position="226"/>
        <end position="356"/>
    </location>
</feature>
<evidence type="ECO:0000259" key="2">
    <source>
        <dbReference type="PROSITE" id="PS50887"/>
    </source>
</evidence>
<accession>A0A160TC04</accession>
<evidence type="ECO:0000313" key="3">
    <source>
        <dbReference type="EMBL" id="CUS40617.1"/>
    </source>
</evidence>